<evidence type="ECO:0000313" key="2">
    <source>
        <dbReference type="Proteomes" id="UP000541470"/>
    </source>
</evidence>
<proteinExistence type="predicted"/>
<gene>
    <name evidence="1" type="ORF">HHL25_12495</name>
</gene>
<dbReference type="InterPro" id="IPR038765">
    <property type="entry name" value="Papain-like_cys_pep_sf"/>
</dbReference>
<name>A0A7Y0AX23_9HYPH</name>
<protein>
    <submittedName>
        <fullName evidence="1">Uncharacterized protein</fullName>
    </submittedName>
</protein>
<sequence>MPDACEVGASIRWLAWSLALVLMLLAAGCTTVDKGTPSAKTGDVVRLGDCCTKPERYPPALVALADPIAPSVGRMVARMVWREGHLLRHDGTIDRVLKQLRPLDVITVSNKGRLSGHAIPGLFGHAAVYVGTEKQLRQAGVWNHPAVRKHQAAIRKGAMFIEADNKGVHLSTAAAALDADAIAVLRPSGLGETRKREALVGFYQRLGMPFDYWFDLDTTACTFCTELVNTVLPELKLPVRTVYGRRMIMPDEVVAATLDGQTRLKFLLYLRSGRETAEFARRNDLVRDLAGAWSETSGQPSMVAQR</sequence>
<accession>A0A7Y0AX23</accession>
<dbReference type="AlphaFoldDB" id="A0A7Y0AX23"/>
<dbReference type="Pfam" id="PF05708">
    <property type="entry name" value="Peptidase_C92"/>
    <property type="match status" value="1"/>
</dbReference>
<dbReference type="InterPro" id="IPR024453">
    <property type="entry name" value="Peptidase_C92"/>
</dbReference>
<dbReference type="Gene3D" id="3.90.1720.10">
    <property type="entry name" value="endopeptidase domain like (from Nostoc punctiforme)"/>
    <property type="match status" value="1"/>
</dbReference>
<dbReference type="SUPFAM" id="SSF54001">
    <property type="entry name" value="Cysteine proteinases"/>
    <property type="match status" value="1"/>
</dbReference>
<reference evidence="1 2" key="1">
    <citation type="submission" date="2020-04" db="EMBL/GenBank/DDBJ databases">
        <title>Rhizobium sp. S-51 isolated from soil.</title>
        <authorList>
            <person name="Dahal R.H."/>
        </authorList>
    </citation>
    <scope>NUCLEOTIDE SEQUENCE [LARGE SCALE GENOMIC DNA]</scope>
    <source>
        <strain evidence="1 2">S-51</strain>
    </source>
</reference>
<keyword evidence="2" id="KW-1185">Reference proteome</keyword>
<evidence type="ECO:0000313" key="1">
    <source>
        <dbReference type="EMBL" id="NML74945.1"/>
    </source>
</evidence>
<dbReference type="RefSeq" id="WP_169590923.1">
    <property type="nucleotide sequence ID" value="NZ_JABBGK010000002.1"/>
</dbReference>
<organism evidence="1 2">
    <name type="scientific">Rhizobium terricola</name>
    <dbReference type="NCBI Taxonomy" id="2728849"/>
    <lineage>
        <taxon>Bacteria</taxon>
        <taxon>Pseudomonadati</taxon>
        <taxon>Pseudomonadota</taxon>
        <taxon>Alphaproteobacteria</taxon>
        <taxon>Hyphomicrobiales</taxon>
        <taxon>Rhizobiaceae</taxon>
        <taxon>Rhizobium/Agrobacterium group</taxon>
        <taxon>Rhizobium</taxon>
    </lineage>
</organism>
<dbReference type="EMBL" id="JABBGK010000002">
    <property type="protein sequence ID" value="NML74945.1"/>
    <property type="molecule type" value="Genomic_DNA"/>
</dbReference>
<comment type="caution">
    <text evidence="1">The sequence shown here is derived from an EMBL/GenBank/DDBJ whole genome shotgun (WGS) entry which is preliminary data.</text>
</comment>
<dbReference type="Proteomes" id="UP000541470">
    <property type="component" value="Unassembled WGS sequence"/>
</dbReference>